<feature type="region of interest" description="Disordered" evidence="1">
    <location>
        <begin position="1"/>
        <end position="35"/>
    </location>
</feature>
<evidence type="ECO:0000313" key="3">
    <source>
        <dbReference type="Proteomes" id="UP001158961"/>
    </source>
</evidence>
<accession>A0AAN2FC68</accession>
<dbReference type="Proteomes" id="UP001158961">
    <property type="component" value="Chromosome"/>
</dbReference>
<gene>
    <name evidence="2" type="ORF">DAPPPG734_09555</name>
</gene>
<organism evidence="2 3">
    <name type="scientific">Enterobacter agglomerans</name>
    <name type="common">Erwinia herbicola</name>
    <name type="synonym">Pantoea agglomerans</name>
    <dbReference type="NCBI Taxonomy" id="549"/>
    <lineage>
        <taxon>Bacteria</taxon>
        <taxon>Pseudomonadati</taxon>
        <taxon>Pseudomonadota</taxon>
        <taxon>Gammaproteobacteria</taxon>
        <taxon>Enterobacterales</taxon>
        <taxon>Erwiniaceae</taxon>
        <taxon>Pantoea</taxon>
        <taxon>Pantoea agglomerans group</taxon>
    </lineage>
</organism>
<sequence>MQSGAGQGLARTAARSPTKKAATFNRDSLYKSNLN</sequence>
<name>A0AAN2FC68_ENTAG</name>
<evidence type="ECO:0000256" key="1">
    <source>
        <dbReference type="SAM" id="MobiDB-lite"/>
    </source>
</evidence>
<reference evidence="2" key="1">
    <citation type="submission" date="2022-05" db="EMBL/GenBank/DDBJ databases">
        <authorList>
            <person name="Pothier F. J."/>
        </authorList>
    </citation>
    <scope>NUCLEOTIDE SEQUENCE</scope>
    <source>
        <strain evidence="2">DAPP-PG734</strain>
    </source>
</reference>
<dbReference type="AlphaFoldDB" id="A0AAN2FC68"/>
<evidence type="ECO:0000313" key="2">
    <source>
        <dbReference type="EMBL" id="CAH6275994.1"/>
    </source>
</evidence>
<protein>
    <submittedName>
        <fullName evidence="2">Uncharacterized protein</fullName>
    </submittedName>
</protein>
<dbReference type="EMBL" id="OW970315">
    <property type="protein sequence ID" value="CAH6275994.1"/>
    <property type="molecule type" value="Genomic_DNA"/>
</dbReference>
<proteinExistence type="predicted"/>